<accession>A0A0D3IM84</accession>
<reference evidence="3" key="1">
    <citation type="journal article" date="2013" name="Nature">
        <title>Pan genome of the phytoplankton Emiliania underpins its global distribution.</title>
        <authorList>
            <person name="Read B.A."/>
            <person name="Kegel J."/>
            <person name="Klute M.J."/>
            <person name="Kuo A."/>
            <person name="Lefebvre S.C."/>
            <person name="Maumus F."/>
            <person name="Mayer C."/>
            <person name="Miller J."/>
            <person name="Monier A."/>
            <person name="Salamov A."/>
            <person name="Young J."/>
            <person name="Aguilar M."/>
            <person name="Claverie J.M."/>
            <person name="Frickenhaus S."/>
            <person name="Gonzalez K."/>
            <person name="Herman E.K."/>
            <person name="Lin Y.C."/>
            <person name="Napier J."/>
            <person name="Ogata H."/>
            <person name="Sarno A.F."/>
            <person name="Shmutz J."/>
            <person name="Schroeder D."/>
            <person name="de Vargas C."/>
            <person name="Verret F."/>
            <person name="von Dassow P."/>
            <person name="Valentin K."/>
            <person name="Van de Peer Y."/>
            <person name="Wheeler G."/>
            <person name="Dacks J.B."/>
            <person name="Delwiche C.F."/>
            <person name="Dyhrman S.T."/>
            <person name="Glockner G."/>
            <person name="John U."/>
            <person name="Richards T."/>
            <person name="Worden A.Z."/>
            <person name="Zhang X."/>
            <person name="Grigoriev I.V."/>
            <person name="Allen A.E."/>
            <person name="Bidle K."/>
            <person name="Borodovsky M."/>
            <person name="Bowler C."/>
            <person name="Brownlee C."/>
            <person name="Cock J.M."/>
            <person name="Elias M."/>
            <person name="Gladyshev V.N."/>
            <person name="Groth M."/>
            <person name="Guda C."/>
            <person name="Hadaegh A."/>
            <person name="Iglesias-Rodriguez M.D."/>
            <person name="Jenkins J."/>
            <person name="Jones B.M."/>
            <person name="Lawson T."/>
            <person name="Leese F."/>
            <person name="Lindquist E."/>
            <person name="Lobanov A."/>
            <person name="Lomsadze A."/>
            <person name="Malik S.B."/>
            <person name="Marsh M.E."/>
            <person name="Mackinder L."/>
            <person name="Mock T."/>
            <person name="Mueller-Roeber B."/>
            <person name="Pagarete A."/>
            <person name="Parker M."/>
            <person name="Probert I."/>
            <person name="Quesneville H."/>
            <person name="Raines C."/>
            <person name="Rensing S.A."/>
            <person name="Riano-Pachon D.M."/>
            <person name="Richier S."/>
            <person name="Rokitta S."/>
            <person name="Shiraiwa Y."/>
            <person name="Soanes D.M."/>
            <person name="van der Giezen M."/>
            <person name="Wahlund T.M."/>
            <person name="Williams B."/>
            <person name="Wilson W."/>
            <person name="Wolfe G."/>
            <person name="Wurch L.L."/>
        </authorList>
    </citation>
    <scope>NUCLEOTIDE SEQUENCE</scope>
</reference>
<keyword evidence="1" id="KW-0812">Transmembrane</keyword>
<dbReference type="Proteomes" id="UP000013827">
    <property type="component" value="Unassembled WGS sequence"/>
</dbReference>
<dbReference type="PaxDb" id="2903-EOD12369"/>
<reference evidence="2" key="2">
    <citation type="submission" date="2024-10" db="UniProtKB">
        <authorList>
            <consortium name="EnsemblProtists"/>
        </authorList>
    </citation>
    <scope>IDENTIFICATION</scope>
</reference>
<dbReference type="EnsemblProtists" id="EOD12369">
    <property type="protein sequence ID" value="EOD12369"/>
    <property type="gene ID" value="EMIHUDRAFT_213585"/>
</dbReference>
<organism evidence="2 3">
    <name type="scientific">Emiliania huxleyi (strain CCMP1516)</name>
    <dbReference type="NCBI Taxonomy" id="280463"/>
    <lineage>
        <taxon>Eukaryota</taxon>
        <taxon>Haptista</taxon>
        <taxon>Haptophyta</taxon>
        <taxon>Prymnesiophyceae</taxon>
        <taxon>Isochrysidales</taxon>
        <taxon>Noelaerhabdaceae</taxon>
        <taxon>Emiliania</taxon>
    </lineage>
</organism>
<evidence type="ECO:0000313" key="3">
    <source>
        <dbReference type="Proteomes" id="UP000013827"/>
    </source>
</evidence>
<dbReference type="OMA" id="WFICIVG"/>
<keyword evidence="1" id="KW-1133">Transmembrane helix</keyword>
<dbReference type="KEGG" id="ehx:EMIHUDRAFT_213585"/>
<keyword evidence="3" id="KW-1185">Reference proteome</keyword>
<name>A0A0D3IM84_EMIH1</name>
<dbReference type="RefSeq" id="XP_005764798.1">
    <property type="nucleotide sequence ID" value="XM_005764741.1"/>
</dbReference>
<keyword evidence="1" id="KW-0472">Membrane</keyword>
<sequence>MEEQLYEVCVPAGVAPGQAFQVQIGGALMAVQCPPDVVVPLMSPGAAVEGVPVSPGVGAQDPPVVSMGVGVPGQPVGLHGQPYSYAPQVRLVEVEEISPAGWFCLIVGCFACPGFNLLGLCMRERRLVPVSEMHGGWS</sequence>
<dbReference type="GeneID" id="17258564"/>
<protein>
    <submittedName>
        <fullName evidence="2">Uncharacterized protein</fullName>
    </submittedName>
</protein>
<proteinExistence type="predicted"/>
<feature type="transmembrane region" description="Helical" evidence="1">
    <location>
        <begin position="100"/>
        <end position="121"/>
    </location>
</feature>
<dbReference type="HOGENOM" id="CLU_1921036_0_0_1"/>
<evidence type="ECO:0000256" key="1">
    <source>
        <dbReference type="SAM" id="Phobius"/>
    </source>
</evidence>
<evidence type="ECO:0000313" key="2">
    <source>
        <dbReference type="EnsemblProtists" id="EOD12369"/>
    </source>
</evidence>
<dbReference type="AlphaFoldDB" id="A0A0D3IM84"/>